<evidence type="ECO:0000259" key="7">
    <source>
        <dbReference type="Pfam" id="PF13802"/>
    </source>
</evidence>
<evidence type="ECO:0000256" key="4">
    <source>
        <dbReference type="RuleBase" id="RU361185"/>
    </source>
</evidence>
<dbReference type="PANTHER" id="PTHR22762:SF166">
    <property type="entry name" value="ALPHA-GLUCOSIDASE"/>
    <property type="match status" value="1"/>
</dbReference>
<dbReference type="Proteomes" id="UP001526147">
    <property type="component" value="Unassembled WGS sequence"/>
</dbReference>
<dbReference type="CDD" id="cd14752">
    <property type="entry name" value="GH31_N"/>
    <property type="match status" value="1"/>
</dbReference>
<gene>
    <name evidence="10" type="ORF">OIH86_16885</name>
</gene>
<evidence type="ECO:0000256" key="3">
    <source>
        <dbReference type="ARBA" id="ARBA00023295"/>
    </source>
</evidence>
<dbReference type="Pfam" id="PF13802">
    <property type="entry name" value="Gal_mutarotas_2"/>
    <property type="match status" value="1"/>
</dbReference>
<sequence length="847" mass="97151">MVLSKKSLRVLAGLSLAATVSFSAGVPSALAVTQPEADTPLQKGNLQKLTVQGVTELSNGVKFDLGSYEGYIRIFDKDLVKVSVVEKGEEEFESRGIEKKESEWKRVPFSANGSAEEYTIKTDEITVKINLKQFGVKFLDKEGNVINEDYLNQGATSGYENGKPYVFKKTNENEDFYGFGEQTGLEVNKRGDSIGLWNTDAYAYTKDTKYVYTSIPFFIGLKDKKAYGIFFDNTHRSYYEMASESDDYYYFYANGGKLTYYFAYGPEIGDVIDRYTELTGKMDVPAKWSLGLHQSKWGYTADEILNVAKTYREKNIPLDTMHFDIDYMDGYRVFTWNQQYKDALTQLKEMEGFHAIAINDPAVKQDENYSIYQEGTNKDFWAKNPDGSNYIGPVWPGDSAFPDFSKQEVRDWWAQHHDVLLNAGIDGIWNDMNEPAVFIDDDRHAHTLPLDTYFGYEDNKILHTEYHNLYGHDEAEATYDAFKMHKPGTRPFVLTRDMYAGTQRYAALWTGDNVSNWEHLEMSLPMNMNVGMSGVAFVGNDIGGFAARPDAELFARWIEVGAFLPFSRIHYDSDAKAEIKQGQEPWAFGPEVEAISKKYIEMRYQLLPYLYNEFKEAADTGKPVQQPLVYQFQNDEKTYDISDQYMFGDSMMLAPVVKQGQTSREVYLPKDVKWTDYWTGKEYEGGQTITVDAPLDHMPIFVKNESIIPTREVQQYTDEKPLTNLVLDTYLEEEATYSFYEDDGATEDYKTGEYNITEFKVEQKPNHITFEQKQKVKKYSDSKVQQYTLKLNNAEKPSKIQAGNNKYKQVGSIEETQGKPNTFFYDENAKVLYVSIPADEKKKVQIR</sequence>
<feature type="domain" description="Glycoside hydrolase family 31 N-terminal" evidence="7">
    <location>
        <begin position="72"/>
        <end position="239"/>
    </location>
</feature>
<dbReference type="Pfam" id="PF21365">
    <property type="entry name" value="Glyco_hydro_31_3rd"/>
    <property type="match status" value="1"/>
</dbReference>
<dbReference type="EMBL" id="JAOYEY010000044">
    <property type="protein sequence ID" value="MCV9887318.1"/>
    <property type="molecule type" value="Genomic_DNA"/>
</dbReference>
<dbReference type="Pfam" id="PF01055">
    <property type="entry name" value="Glyco_hydro_31_2nd"/>
    <property type="match status" value="1"/>
</dbReference>
<accession>A0ABT3DKC5</accession>
<feature type="domain" description="Glycosyl hydrolase family 31 C-terminal" evidence="9">
    <location>
        <begin position="621"/>
        <end position="708"/>
    </location>
</feature>
<keyword evidence="2 4" id="KW-0378">Hydrolase</keyword>
<dbReference type="PANTHER" id="PTHR22762">
    <property type="entry name" value="ALPHA-GLUCOSIDASE"/>
    <property type="match status" value="1"/>
</dbReference>
<evidence type="ECO:0000259" key="6">
    <source>
        <dbReference type="Pfam" id="PF01055"/>
    </source>
</evidence>
<keyword evidence="3 4" id="KW-0326">Glycosidase</keyword>
<dbReference type="Pfam" id="PF17137">
    <property type="entry name" value="DUF5110"/>
    <property type="match status" value="1"/>
</dbReference>
<dbReference type="InterPro" id="IPR033403">
    <property type="entry name" value="DUF5110"/>
</dbReference>
<evidence type="ECO:0000259" key="8">
    <source>
        <dbReference type="Pfam" id="PF17137"/>
    </source>
</evidence>
<evidence type="ECO:0000313" key="10">
    <source>
        <dbReference type="EMBL" id="MCV9887318.1"/>
    </source>
</evidence>
<dbReference type="InterPro" id="IPR000322">
    <property type="entry name" value="Glyco_hydro_31_TIM"/>
</dbReference>
<comment type="caution">
    <text evidence="10">The sequence shown here is derived from an EMBL/GenBank/DDBJ whole genome shotgun (WGS) entry which is preliminary data.</text>
</comment>
<dbReference type="InterPro" id="IPR017853">
    <property type="entry name" value="GH"/>
</dbReference>
<proteinExistence type="inferred from homology"/>
<dbReference type="InterPro" id="IPR011013">
    <property type="entry name" value="Gal_mutarotase_sf_dom"/>
</dbReference>
<feature type="domain" description="Glycoside hydrolase family 31 TIM barrel" evidence="6">
    <location>
        <begin position="284"/>
        <end position="612"/>
    </location>
</feature>
<evidence type="ECO:0000256" key="2">
    <source>
        <dbReference type="ARBA" id="ARBA00022801"/>
    </source>
</evidence>
<name>A0ABT3DKC5_9BACI</name>
<dbReference type="InterPro" id="IPR025887">
    <property type="entry name" value="Glyco_hydro_31_N_dom"/>
</dbReference>
<dbReference type="Gene3D" id="2.60.40.1760">
    <property type="entry name" value="glycosyl hydrolase (family 31)"/>
    <property type="match status" value="1"/>
</dbReference>
<keyword evidence="11" id="KW-1185">Reference proteome</keyword>
<dbReference type="SUPFAM" id="SSF74650">
    <property type="entry name" value="Galactose mutarotase-like"/>
    <property type="match status" value="1"/>
</dbReference>
<dbReference type="SUPFAM" id="SSF51011">
    <property type="entry name" value="Glycosyl hydrolase domain"/>
    <property type="match status" value="1"/>
</dbReference>
<reference evidence="10 11" key="1">
    <citation type="submission" date="2022-10" db="EMBL/GenBank/DDBJ databases">
        <title>Draft genome assembly of moderately radiation resistant bacterium Metabacillus halosaccharovorans.</title>
        <authorList>
            <person name="Pal S."/>
            <person name="Gopinathan A."/>
        </authorList>
    </citation>
    <scope>NUCLEOTIDE SEQUENCE [LARGE SCALE GENOMIC DNA]</scope>
    <source>
        <strain evidence="10 11">VITHBRA001</strain>
    </source>
</reference>
<protein>
    <submittedName>
        <fullName evidence="10">Glycoside hydrolase family 31 protein</fullName>
    </submittedName>
</protein>
<feature type="domain" description="DUF5110" evidence="8">
    <location>
        <begin position="725"/>
        <end position="793"/>
    </location>
</feature>
<dbReference type="InterPro" id="IPR048395">
    <property type="entry name" value="Glyco_hydro_31_C"/>
</dbReference>
<dbReference type="CDD" id="cd06604">
    <property type="entry name" value="GH31_glucosidase_II_MalA"/>
    <property type="match status" value="1"/>
</dbReference>
<keyword evidence="5" id="KW-0732">Signal</keyword>
<evidence type="ECO:0000256" key="1">
    <source>
        <dbReference type="ARBA" id="ARBA00007806"/>
    </source>
</evidence>
<feature type="chain" id="PRO_5045526561" evidence="5">
    <location>
        <begin position="32"/>
        <end position="847"/>
    </location>
</feature>
<dbReference type="Gene3D" id="3.20.20.80">
    <property type="entry name" value="Glycosidases"/>
    <property type="match status" value="1"/>
</dbReference>
<comment type="similarity">
    <text evidence="1 4">Belongs to the glycosyl hydrolase 31 family.</text>
</comment>
<dbReference type="SUPFAM" id="SSF51445">
    <property type="entry name" value="(Trans)glycosidases"/>
    <property type="match status" value="1"/>
</dbReference>
<dbReference type="GO" id="GO:0016787">
    <property type="term" value="F:hydrolase activity"/>
    <property type="evidence" value="ECO:0007669"/>
    <property type="project" value="UniProtKB-KW"/>
</dbReference>
<evidence type="ECO:0000256" key="5">
    <source>
        <dbReference type="SAM" id="SignalP"/>
    </source>
</evidence>
<evidence type="ECO:0000313" key="11">
    <source>
        <dbReference type="Proteomes" id="UP001526147"/>
    </source>
</evidence>
<dbReference type="InterPro" id="IPR030458">
    <property type="entry name" value="Glyco_hydro_31_AS"/>
</dbReference>
<dbReference type="PROSITE" id="PS00129">
    <property type="entry name" value="GLYCOSYL_HYDROL_F31_1"/>
    <property type="match status" value="1"/>
</dbReference>
<dbReference type="Gene3D" id="2.60.40.1180">
    <property type="entry name" value="Golgi alpha-mannosidase II"/>
    <property type="match status" value="2"/>
</dbReference>
<feature type="signal peptide" evidence="5">
    <location>
        <begin position="1"/>
        <end position="31"/>
    </location>
</feature>
<organism evidence="10 11">
    <name type="scientific">Metabacillus halosaccharovorans</name>
    <dbReference type="NCBI Taxonomy" id="930124"/>
    <lineage>
        <taxon>Bacteria</taxon>
        <taxon>Bacillati</taxon>
        <taxon>Bacillota</taxon>
        <taxon>Bacilli</taxon>
        <taxon>Bacillales</taxon>
        <taxon>Bacillaceae</taxon>
        <taxon>Metabacillus</taxon>
    </lineage>
</organism>
<dbReference type="InterPro" id="IPR013780">
    <property type="entry name" value="Glyco_hydro_b"/>
</dbReference>
<evidence type="ECO:0000259" key="9">
    <source>
        <dbReference type="Pfam" id="PF21365"/>
    </source>
</evidence>
<dbReference type="RefSeq" id="WP_264143711.1">
    <property type="nucleotide sequence ID" value="NZ_JAOYEY010000044.1"/>
</dbReference>